<accession>A0A835R2U8</accession>
<feature type="domain" description="GH3 middle" evidence="3">
    <location>
        <begin position="250"/>
        <end position="335"/>
    </location>
</feature>
<feature type="domain" description="GH3 C-terminal" evidence="4">
    <location>
        <begin position="350"/>
        <end position="462"/>
    </location>
</feature>
<comment type="caution">
    <text evidence="5">The sequence shown here is derived from an EMBL/GenBank/DDBJ whole genome shotgun (WGS) entry which is preliminary data.</text>
</comment>
<name>A0A835R2U8_VANPL</name>
<evidence type="ECO:0000259" key="4">
    <source>
        <dbReference type="Pfam" id="PF23572"/>
    </source>
</evidence>
<evidence type="ECO:0000256" key="2">
    <source>
        <dbReference type="ARBA" id="ARBA00022598"/>
    </source>
</evidence>
<dbReference type="InterPro" id="IPR055377">
    <property type="entry name" value="GH3_M"/>
</dbReference>
<reference evidence="5 6" key="1">
    <citation type="journal article" date="2020" name="Nat. Food">
        <title>A phased Vanilla planifolia genome enables genetic improvement of flavour and production.</title>
        <authorList>
            <person name="Hasing T."/>
            <person name="Tang H."/>
            <person name="Brym M."/>
            <person name="Khazi F."/>
            <person name="Huang T."/>
            <person name="Chambers A.H."/>
        </authorList>
    </citation>
    <scope>NUCLEOTIDE SEQUENCE [LARGE SCALE GENOMIC DNA]</scope>
    <source>
        <tissue evidence="5">Leaf</tissue>
    </source>
</reference>
<keyword evidence="6" id="KW-1185">Reference proteome</keyword>
<evidence type="ECO:0000313" key="6">
    <source>
        <dbReference type="Proteomes" id="UP000636800"/>
    </source>
</evidence>
<gene>
    <name evidence="5" type="ORF">HPP92_008645</name>
</gene>
<evidence type="ECO:0000259" key="3">
    <source>
        <dbReference type="Pfam" id="PF23571"/>
    </source>
</evidence>
<dbReference type="PANTHER" id="PTHR31901:SF5">
    <property type="entry name" value="JASMONOYL--L-AMINO ACID SYNTHETASE JAR1"/>
    <property type="match status" value="1"/>
</dbReference>
<dbReference type="GO" id="GO:0016881">
    <property type="term" value="F:acid-amino acid ligase activity"/>
    <property type="evidence" value="ECO:0007669"/>
    <property type="project" value="TreeGrafter"/>
</dbReference>
<dbReference type="InterPro" id="IPR004993">
    <property type="entry name" value="GH3"/>
</dbReference>
<dbReference type="Pfam" id="PF23571">
    <property type="entry name" value="GH3_M"/>
    <property type="match status" value="1"/>
</dbReference>
<dbReference type="Pfam" id="PF23572">
    <property type="entry name" value="GH3_C"/>
    <property type="match status" value="1"/>
</dbReference>
<dbReference type="Proteomes" id="UP000636800">
    <property type="component" value="Unassembled WGS sequence"/>
</dbReference>
<dbReference type="InterPro" id="IPR055378">
    <property type="entry name" value="GH3_C"/>
</dbReference>
<proteinExistence type="inferred from homology"/>
<organism evidence="5 6">
    <name type="scientific">Vanilla planifolia</name>
    <name type="common">Vanilla</name>
    <dbReference type="NCBI Taxonomy" id="51239"/>
    <lineage>
        <taxon>Eukaryota</taxon>
        <taxon>Viridiplantae</taxon>
        <taxon>Streptophyta</taxon>
        <taxon>Embryophyta</taxon>
        <taxon>Tracheophyta</taxon>
        <taxon>Spermatophyta</taxon>
        <taxon>Magnoliopsida</taxon>
        <taxon>Liliopsida</taxon>
        <taxon>Asparagales</taxon>
        <taxon>Orchidaceae</taxon>
        <taxon>Vanilloideae</taxon>
        <taxon>Vanilleae</taxon>
        <taxon>Vanilla</taxon>
    </lineage>
</organism>
<dbReference type="GO" id="GO:0005737">
    <property type="term" value="C:cytoplasm"/>
    <property type="evidence" value="ECO:0007669"/>
    <property type="project" value="TreeGrafter"/>
</dbReference>
<dbReference type="EMBL" id="JADCNL010000004">
    <property type="protein sequence ID" value="KAG0484566.1"/>
    <property type="molecule type" value="Genomic_DNA"/>
</dbReference>
<comment type="similarity">
    <text evidence="1">Belongs to the IAA-amido conjugating enzyme family.</text>
</comment>
<evidence type="ECO:0000256" key="1">
    <source>
        <dbReference type="ARBA" id="ARBA00008068"/>
    </source>
</evidence>
<protein>
    <submittedName>
        <fullName evidence="5">Uncharacterized protein</fullName>
    </submittedName>
</protein>
<evidence type="ECO:0000313" key="5">
    <source>
        <dbReference type="EMBL" id="KAG0484566.1"/>
    </source>
</evidence>
<dbReference type="Pfam" id="PF03321">
    <property type="entry name" value="GH3"/>
    <property type="match status" value="1"/>
</dbReference>
<sequence>MFDTVEGFSGERVIEEFEALTKDATRVQRETLQRILRDNGEAEYLQKLGLGGRTDPLSFKSCVPLVTHQDLEPYIQRIADGDASQVLTGRPITSISLSSGTTEGKPKFVPFNEELVQCTMQTYRTSFAFRNSIVHAFRTFELVWEELCNDIIEVVLSSRITIPSIRAAVSRLLFPNPQLADTIYNKCVGLSSWYGVIPELWPNSKINGAYLSKLRHYAGNLPLISADYGASENWIGVNVDPEEPPESAIFTVLPNIGYFEFMPLNEDGYKIGVENSASIMECTEPETVGLTEVSLGKEYEIIITNFAGLYRYRLGDVVKIAGFYNLTPKLQFVRRRNLILTVNIDKNTEKDLQLAVVEATKLLAAQKLEVVDYTSHVDMSIYPGHYVIFLELNGNASDEILGNCCDSLDRSFVDAGYVGSRKIRAIGPLELRMVCRGAFNMILEHYLALGAAMSQFKTPRCVPLSNRSVLQILNSNVIKSYFSTAYD</sequence>
<keyword evidence="2" id="KW-0436">Ligase</keyword>
<dbReference type="PANTHER" id="PTHR31901">
    <property type="entry name" value="GH3 DOMAIN-CONTAINING PROTEIN"/>
    <property type="match status" value="1"/>
</dbReference>
<dbReference type="AlphaFoldDB" id="A0A835R2U8"/>